<dbReference type="AlphaFoldDB" id="A0A1T4T8J8"/>
<gene>
    <name evidence="2" type="ORF">SAMN02745126_05833</name>
</gene>
<dbReference type="EMBL" id="FUWJ01000014">
    <property type="protein sequence ID" value="SKA36747.1"/>
    <property type="molecule type" value="Genomic_DNA"/>
</dbReference>
<feature type="domain" description="Amidohydrolase-related" evidence="1">
    <location>
        <begin position="52"/>
        <end position="392"/>
    </location>
</feature>
<organism evidence="2 3">
    <name type="scientific">Enhydrobacter aerosaccus</name>
    <dbReference type="NCBI Taxonomy" id="225324"/>
    <lineage>
        <taxon>Bacteria</taxon>
        <taxon>Pseudomonadati</taxon>
        <taxon>Pseudomonadota</taxon>
        <taxon>Alphaproteobacteria</taxon>
        <taxon>Hyphomicrobiales</taxon>
        <taxon>Enhydrobacter</taxon>
    </lineage>
</organism>
<reference evidence="3" key="1">
    <citation type="submission" date="2017-02" db="EMBL/GenBank/DDBJ databases">
        <authorList>
            <person name="Varghese N."/>
            <person name="Submissions S."/>
        </authorList>
    </citation>
    <scope>NUCLEOTIDE SEQUENCE [LARGE SCALE GENOMIC DNA]</scope>
    <source>
        <strain evidence="3">ATCC 27094</strain>
    </source>
</reference>
<accession>A0A1T4T8J8</accession>
<protein>
    <submittedName>
        <fullName evidence="2">Imidazolonepropionase</fullName>
    </submittedName>
</protein>
<dbReference type="InterPro" id="IPR051781">
    <property type="entry name" value="Metallo-dep_Hydrolase"/>
</dbReference>
<dbReference type="Proteomes" id="UP000190092">
    <property type="component" value="Unassembled WGS sequence"/>
</dbReference>
<evidence type="ECO:0000313" key="3">
    <source>
        <dbReference type="Proteomes" id="UP000190092"/>
    </source>
</evidence>
<dbReference type="Gene3D" id="3.20.20.140">
    <property type="entry name" value="Metal-dependent hydrolases"/>
    <property type="match status" value="1"/>
</dbReference>
<dbReference type="PANTHER" id="PTHR43135:SF3">
    <property type="entry name" value="ALPHA-D-RIBOSE 1-METHYLPHOSPHONATE 5-TRIPHOSPHATE DIPHOSPHATASE"/>
    <property type="match status" value="1"/>
</dbReference>
<dbReference type="Pfam" id="PF01979">
    <property type="entry name" value="Amidohydro_1"/>
    <property type="match status" value="1"/>
</dbReference>
<dbReference type="PANTHER" id="PTHR43135">
    <property type="entry name" value="ALPHA-D-RIBOSE 1-METHYLPHOSPHONATE 5-TRIPHOSPHATE DIPHOSPHATASE"/>
    <property type="match status" value="1"/>
</dbReference>
<dbReference type="CDD" id="cd01299">
    <property type="entry name" value="Met_dep_hydrolase_A"/>
    <property type="match status" value="1"/>
</dbReference>
<evidence type="ECO:0000313" key="2">
    <source>
        <dbReference type="EMBL" id="SKA36747.1"/>
    </source>
</evidence>
<evidence type="ECO:0000259" key="1">
    <source>
        <dbReference type="Pfam" id="PF01979"/>
    </source>
</evidence>
<dbReference type="STRING" id="225324.SAMN02745126_05833"/>
<sequence>MATLYVGGRVFDGEKVQDGHAVLEEGGKVKRVAPAGEFAGFAGEKVDTTGGTLIPGMIDCHVHSLSGAEGNPGAAQDRLSAAQLTVRGMEFMRATLEGGITAVRDCGGKDYIEFAIRDAYNTGRFLGPTMRCSGRMICMTGGHGNRVGRVADGPEEVVKAVREQIHAGSDLIKIMATGGVMTPGVNPEDAHYSAEEMKAGITEAHRFHKCCASHAQGALGILNAVRGGIDSIEHGIFMTEECVNEMKERGVWLVPTLAAVKNILKGYDDGDRSIPDYVIEKARRVFDRHIASIKMYYKAGGRIAMGTDAGTPHNKHGENARELEFMCEIGISTRDSLFFATASAADLVRLADQGRIKEGNSADFVLCDGDALADIKRAARKENHRLVVKRGIVAKDNRAAFAAAAVRVAAE</sequence>
<dbReference type="InterPro" id="IPR057744">
    <property type="entry name" value="OTAase-like"/>
</dbReference>
<dbReference type="InterPro" id="IPR011059">
    <property type="entry name" value="Metal-dep_hydrolase_composite"/>
</dbReference>
<dbReference type="OrthoDB" id="9782972at2"/>
<name>A0A1T4T8J8_9HYPH</name>
<dbReference type="InterPro" id="IPR006680">
    <property type="entry name" value="Amidohydro-rel"/>
</dbReference>
<proteinExistence type="predicted"/>
<dbReference type="GO" id="GO:0016810">
    <property type="term" value="F:hydrolase activity, acting on carbon-nitrogen (but not peptide) bonds"/>
    <property type="evidence" value="ECO:0007669"/>
    <property type="project" value="InterPro"/>
</dbReference>
<dbReference type="Gene3D" id="2.30.40.10">
    <property type="entry name" value="Urease, subunit C, domain 1"/>
    <property type="match status" value="1"/>
</dbReference>
<dbReference type="SUPFAM" id="SSF51556">
    <property type="entry name" value="Metallo-dependent hydrolases"/>
    <property type="match status" value="1"/>
</dbReference>
<keyword evidence="3" id="KW-1185">Reference proteome</keyword>
<dbReference type="RefSeq" id="WP_085937576.1">
    <property type="nucleotide sequence ID" value="NZ_FUWJ01000014.1"/>
</dbReference>
<dbReference type="InterPro" id="IPR032466">
    <property type="entry name" value="Metal_Hydrolase"/>
</dbReference>
<dbReference type="SUPFAM" id="SSF51338">
    <property type="entry name" value="Composite domain of metallo-dependent hydrolases"/>
    <property type="match status" value="1"/>
</dbReference>